<dbReference type="EMBL" id="WIND01000002">
    <property type="protein sequence ID" value="MSU88858.1"/>
    <property type="molecule type" value="Genomic_DNA"/>
</dbReference>
<keyword evidence="3" id="KW-1185">Reference proteome</keyword>
<evidence type="ECO:0000313" key="3">
    <source>
        <dbReference type="Proteomes" id="UP000474957"/>
    </source>
</evidence>
<organism evidence="2 3">
    <name type="scientific">Halovulum marinum</name>
    <dbReference type="NCBI Taxonomy" id="2662447"/>
    <lineage>
        <taxon>Bacteria</taxon>
        <taxon>Pseudomonadati</taxon>
        <taxon>Pseudomonadota</taxon>
        <taxon>Alphaproteobacteria</taxon>
        <taxon>Rhodobacterales</taxon>
        <taxon>Paracoccaceae</taxon>
        <taxon>Halovulum</taxon>
    </lineage>
</organism>
<reference evidence="2 3" key="1">
    <citation type="submission" date="2019-10" db="EMBL/GenBank/DDBJ databases">
        <title>Cognatihalovulum marinum gen. nov. sp. nov., a new member of the family Rhodobacteraceae isolated from deep seawater of the Northwest Indian Ocean.</title>
        <authorList>
            <person name="Ruan C."/>
            <person name="Wang J."/>
            <person name="Zheng X."/>
            <person name="Song L."/>
            <person name="Zhu Y."/>
            <person name="Huang Y."/>
            <person name="Lu Z."/>
            <person name="Du W."/>
            <person name="Huang L."/>
            <person name="Dai X."/>
        </authorList>
    </citation>
    <scope>NUCLEOTIDE SEQUENCE [LARGE SCALE GENOMIC DNA]</scope>
    <source>
        <strain evidence="2 3">2CG4</strain>
    </source>
</reference>
<feature type="compositionally biased region" description="Low complexity" evidence="1">
    <location>
        <begin position="44"/>
        <end position="61"/>
    </location>
</feature>
<dbReference type="Proteomes" id="UP000474957">
    <property type="component" value="Unassembled WGS sequence"/>
</dbReference>
<protein>
    <submittedName>
        <fullName evidence="2">Uncharacterized protein</fullName>
    </submittedName>
</protein>
<comment type="caution">
    <text evidence="2">The sequence shown here is derived from an EMBL/GenBank/DDBJ whole genome shotgun (WGS) entry which is preliminary data.</text>
</comment>
<accession>A0A6L5YXD0</accession>
<evidence type="ECO:0000313" key="2">
    <source>
        <dbReference type="EMBL" id="MSU88858.1"/>
    </source>
</evidence>
<sequence length="72" mass="7802">MRRYHDWTDRFDRAGASRAAFLHGLRGHRGGKAARGESGRNRFGPEPSGPAVAGAAGAPPAFFSRPSVRVRR</sequence>
<dbReference type="AlphaFoldDB" id="A0A6L5YXD0"/>
<gene>
    <name evidence="2" type="ORF">GE300_04375</name>
</gene>
<name>A0A6L5YXD0_9RHOB</name>
<evidence type="ECO:0000256" key="1">
    <source>
        <dbReference type="SAM" id="MobiDB-lite"/>
    </source>
</evidence>
<proteinExistence type="predicted"/>
<feature type="region of interest" description="Disordered" evidence="1">
    <location>
        <begin position="27"/>
        <end position="72"/>
    </location>
</feature>